<keyword evidence="4" id="KW-1185">Reference proteome</keyword>
<keyword evidence="1" id="KW-0808">Transferase</keyword>
<dbReference type="InterPro" id="IPR050447">
    <property type="entry name" value="Erg6_SMT_methyltransf"/>
</dbReference>
<dbReference type="Pfam" id="PF08241">
    <property type="entry name" value="Methyltransf_11"/>
    <property type="match status" value="1"/>
</dbReference>
<dbReference type="RefSeq" id="WP_027413683.1">
    <property type="nucleotide sequence ID" value="NZ_BMWS01000035.1"/>
</dbReference>
<dbReference type="SUPFAM" id="SSF53335">
    <property type="entry name" value="S-adenosyl-L-methionine-dependent methyltransferases"/>
    <property type="match status" value="1"/>
</dbReference>
<name>A0A918JXM0_9FLAO</name>
<evidence type="ECO:0000313" key="3">
    <source>
        <dbReference type="EMBL" id="GGX32562.1"/>
    </source>
</evidence>
<evidence type="ECO:0000259" key="2">
    <source>
        <dbReference type="Pfam" id="PF08241"/>
    </source>
</evidence>
<accession>A0A918JXM0</accession>
<feature type="domain" description="Methyltransferase type 11" evidence="2">
    <location>
        <begin position="54"/>
        <end position="153"/>
    </location>
</feature>
<dbReference type="GO" id="GO:0008757">
    <property type="term" value="F:S-adenosylmethionine-dependent methyltransferase activity"/>
    <property type="evidence" value="ECO:0007669"/>
    <property type="project" value="InterPro"/>
</dbReference>
<dbReference type="InterPro" id="IPR029063">
    <property type="entry name" value="SAM-dependent_MTases_sf"/>
</dbReference>
<reference evidence="3 4" key="1">
    <citation type="journal article" date="2014" name="Int. J. Syst. Evol. Microbiol.">
        <title>Complete genome sequence of Corynebacterium casei LMG S-19264T (=DSM 44701T), isolated from a smear-ripened cheese.</title>
        <authorList>
            <consortium name="US DOE Joint Genome Institute (JGI-PGF)"/>
            <person name="Walter F."/>
            <person name="Albersmeier A."/>
            <person name="Kalinowski J."/>
            <person name="Ruckert C."/>
        </authorList>
    </citation>
    <scope>NUCLEOTIDE SEQUENCE [LARGE SCALE GENOMIC DNA]</scope>
    <source>
        <strain evidence="3 4">KCTC 12285</strain>
    </source>
</reference>
<evidence type="ECO:0000313" key="4">
    <source>
        <dbReference type="Proteomes" id="UP000601108"/>
    </source>
</evidence>
<dbReference type="EMBL" id="BMWS01000035">
    <property type="protein sequence ID" value="GGX32562.1"/>
    <property type="molecule type" value="Genomic_DNA"/>
</dbReference>
<sequence length="220" mass="25750">MNFSDDELKEIEKQLSNPEGEFGIKIAENMNESNIQMTISSIDFLNLSESDIILEIGHGNCAHLKKIFDKIKNVQYYGLEISKTMKDEAERINKELILRNDVNFDIYNGIKIPFSKDSFHKIFTVNTIYFWKKPAAFLREIHRVLKKDGILVLTFAQKEFMKNLPFVKEKFNLYDNKDLHQLIKKIDLEIIEIANKTERVKSKSGDLVDRKYSVVKIKKL</sequence>
<gene>
    <name evidence="3" type="ORF">GCM10007384_36690</name>
</gene>
<dbReference type="CDD" id="cd02440">
    <property type="entry name" value="AdoMet_MTases"/>
    <property type="match status" value="1"/>
</dbReference>
<dbReference type="Gene3D" id="3.40.50.150">
    <property type="entry name" value="Vaccinia Virus protein VP39"/>
    <property type="match status" value="1"/>
</dbReference>
<dbReference type="PANTHER" id="PTHR44068">
    <property type="entry name" value="ZGC:194242"/>
    <property type="match status" value="1"/>
</dbReference>
<proteinExistence type="predicted"/>
<dbReference type="AlphaFoldDB" id="A0A918JXM0"/>
<dbReference type="InterPro" id="IPR013216">
    <property type="entry name" value="Methyltransf_11"/>
</dbReference>
<dbReference type="PANTHER" id="PTHR44068:SF11">
    <property type="entry name" value="GERANYL DIPHOSPHATE 2-C-METHYLTRANSFERASE"/>
    <property type="match status" value="1"/>
</dbReference>
<dbReference type="Proteomes" id="UP000601108">
    <property type="component" value="Unassembled WGS sequence"/>
</dbReference>
<evidence type="ECO:0000256" key="1">
    <source>
        <dbReference type="ARBA" id="ARBA00022679"/>
    </source>
</evidence>
<organism evidence="3 4">
    <name type="scientific">Aquimarina muelleri</name>
    <dbReference type="NCBI Taxonomy" id="279356"/>
    <lineage>
        <taxon>Bacteria</taxon>
        <taxon>Pseudomonadati</taxon>
        <taxon>Bacteroidota</taxon>
        <taxon>Flavobacteriia</taxon>
        <taxon>Flavobacteriales</taxon>
        <taxon>Flavobacteriaceae</taxon>
        <taxon>Aquimarina</taxon>
    </lineage>
</organism>
<protein>
    <recommendedName>
        <fullName evidence="2">Methyltransferase type 11 domain-containing protein</fullName>
    </recommendedName>
</protein>
<comment type="caution">
    <text evidence="3">The sequence shown here is derived from an EMBL/GenBank/DDBJ whole genome shotgun (WGS) entry which is preliminary data.</text>
</comment>